<evidence type="ECO:0000313" key="2">
    <source>
        <dbReference type="EnsemblMetazoa" id="MDOA002946-PC"/>
    </source>
</evidence>
<keyword evidence="1" id="KW-0472">Membrane</keyword>
<organism evidence="2">
    <name type="scientific">Musca domestica</name>
    <name type="common">House fly</name>
    <dbReference type="NCBI Taxonomy" id="7370"/>
    <lineage>
        <taxon>Eukaryota</taxon>
        <taxon>Metazoa</taxon>
        <taxon>Ecdysozoa</taxon>
        <taxon>Arthropoda</taxon>
        <taxon>Hexapoda</taxon>
        <taxon>Insecta</taxon>
        <taxon>Pterygota</taxon>
        <taxon>Neoptera</taxon>
        <taxon>Endopterygota</taxon>
        <taxon>Diptera</taxon>
        <taxon>Brachycera</taxon>
        <taxon>Muscomorpha</taxon>
        <taxon>Muscoidea</taxon>
        <taxon>Muscidae</taxon>
        <taxon>Musca</taxon>
    </lineage>
</organism>
<keyword evidence="1" id="KW-0812">Transmembrane</keyword>
<name>A0A1I8MAQ0_MUSDO</name>
<evidence type="ECO:0000256" key="1">
    <source>
        <dbReference type="SAM" id="Phobius"/>
    </source>
</evidence>
<gene>
    <name evidence="2" type="primary">101896573</name>
</gene>
<dbReference type="VEuPathDB" id="VectorBase:MDOA002946"/>
<dbReference type="OrthoDB" id="311279at2759"/>
<protein>
    <recommendedName>
        <fullName evidence="3">Transmembrane protein</fullName>
    </recommendedName>
</protein>
<dbReference type="AlphaFoldDB" id="A0A1I8MAQ0"/>
<accession>A0A1I8MAQ0</accession>
<keyword evidence="1" id="KW-1133">Transmembrane helix</keyword>
<dbReference type="EnsemblMetazoa" id="MDOA002946-RC">
    <property type="protein sequence ID" value="MDOA002946-PC"/>
    <property type="gene ID" value="MDOA002946"/>
</dbReference>
<sequence>MFSLIVYSSCLIRKQQGTRRYELRSFVNSKAPRDLAFCLFFIGYSFSGFIFVSLGTSFILVSHAFALFCNKRLVVIKTILKLLLRQFDLNVRFHRMLYSRVVVK</sequence>
<feature type="transmembrane region" description="Helical" evidence="1">
    <location>
        <begin position="41"/>
        <end position="68"/>
    </location>
</feature>
<evidence type="ECO:0008006" key="3">
    <source>
        <dbReference type="Google" id="ProtNLM"/>
    </source>
</evidence>
<reference evidence="2" key="1">
    <citation type="submission" date="2020-05" db="UniProtKB">
        <authorList>
            <consortium name="EnsemblMetazoa"/>
        </authorList>
    </citation>
    <scope>IDENTIFICATION</scope>
    <source>
        <strain evidence="2">Aabys</strain>
    </source>
</reference>
<proteinExistence type="predicted"/>